<proteinExistence type="inferred from homology"/>
<comment type="similarity">
    <text evidence="1">Belongs to the UDPGP type 1 family.</text>
</comment>
<protein>
    <submittedName>
        <fullName evidence="4">UTP--glucose-1-phosphate uridylyltransferase</fullName>
    </submittedName>
</protein>
<evidence type="ECO:0000313" key="5">
    <source>
        <dbReference type="Proteomes" id="UP000064967"/>
    </source>
</evidence>
<dbReference type="EMBL" id="CP012333">
    <property type="protein sequence ID" value="AKU96173.1"/>
    <property type="molecule type" value="Genomic_DNA"/>
</dbReference>
<keyword evidence="2 4" id="KW-0808">Transferase</keyword>
<dbReference type="Proteomes" id="UP000064967">
    <property type="component" value="Chromosome"/>
</dbReference>
<dbReference type="InterPro" id="IPR029044">
    <property type="entry name" value="Nucleotide-diphossugar_trans"/>
</dbReference>
<keyword evidence="3 4" id="KW-0548">Nucleotidyltransferase</keyword>
<name>A0A0K1PRL7_9BACT</name>
<reference evidence="4 5" key="1">
    <citation type="submission" date="2015-08" db="EMBL/GenBank/DDBJ databases">
        <authorList>
            <person name="Babu N.S."/>
            <person name="Beckwith C.J."/>
            <person name="Beseler K.G."/>
            <person name="Brison A."/>
            <person name="Carone J.V."/>
            <person name="Caskin T.P."/>
            <person name="Diamond M."/>
            <person name="Durham M.E."/>
            <person name="Foxe J.M."/>
            <person name="Go M."/>
            <person name="Henderson B.A."/>
            <person name="Jones I.B."/>
            <person name="McGettigan J.A."/>
            <person name="Micheletti S.J."/>
            <person name="Nasrallah M.E."/>
            <person name="Ortiz D."/>
            <person name="Piller C.R."/>
            <person name="Privatt S.R."/>
            <person name="Schneider S.L."/>
            <person name="Sharp S."/>
            <person name="Smith T.C."/>
            <person name="Stanton J.D."/>
            <person name="Ullery H.E."/>
            <person name="Wilson R.J."/>
            <person name="Serrano M.G."/>
            <person name="Buck G."/>
            <person name="Lee V."/>
            <person name="Wang Y."/>
            <person name="Carvalho R."/>
            <person name="Voegtly L."/>
            <person name="Shi R."/>
            <person name="Duckworth R."/>
            <person name="Johnson A."/>
            <person name="Loviza R."/>
            <person name="Walstead R."/>
            <person name="Shah Z."/>
            <person name="Kiflezghi M."/>
            <person name="Wade K."/>
            <person name="Ball S.L."/>
            <person name="Bradley K.W."/>
            <person name="Asai D.J."/>
            <person name="Bowman C.A."/>
            <person name="Russell D.A."/>
            <person name="Pope W.H."/>
            <person name="Jacobs-Sera D."/>
            <person name="Hendrix R.W."/>
            <person name="Hatfull G.F."/>
        </authorList>
    </citation>
    <scope>NUCLEOTIDE SEQUENCE [LARGE SCALE GENOMIC DNA]</scope>
    <source>
        <strain evidence="4 5">DSM 27648</strain>
    </source>
</reference>
<gene>
    <name evidence="4" type="ORF">AKJ09_02837</name>
</gene>
<dbReference type="GO" id="GO:0006011">
    <property type="term" value="P:UDP-alpha-D-glucose metabolic process"/>
    <property type="evidence" value="ECO:0007669"/>
    <property type="project" value="InterPro"/>
</dbReference>
<sequence>MRARSFLRARWQPHGSLAGMPNLVEELKALDPSVIARLNANGFDETRFLALAETLRDGDPETRRRARNVVKGKVSPPPASAMHKLPPEGSAEYERLRARGEAALRAGELAFCTMAGGMATRMGGIVKALAEVYDGHSFLDLRLGENRSNSARYGRPIPLWFMTSDATDEAIRKALEGVPDRAHIATFAQDLSLRLTPEGTLFFGADGKPSLYATGHGDLVDALRRSGLVDRFVAGGGKWVWITNVDNLGASIDPVILGHFIEAAETAGAVVQCEVTRKEGDRGGIPVLAEGKVQVLEEFRLPADFDPKTVNVFNTNTFLVRAEALARQPCTWTYFEVEKKADGRTAVQFERLLQEITAQMPSVYLEVPRDGAASRFLPVKDFEELAKRRANIEVVARARGMV</sequence>
<dbReference type="InterPro" id="IPR002618">
    <property type="entry name" value="UDPGP_fam"/>
</dbReference>
<dbReference type="Gene3D" id="3.90.550.10">
    <property type="entry name" value="Spore Coat Polysaccharide Biosynthesis Protein SpsA, Chain A"/>
    <property type="match status" value="1"/>
</dbReference>
<dbReference type="KEGG" id="llu:AKJ09_02837"/>
<organism evidence="4 5">
    <name type="scientific">Labilithrix luteola</name>
    <dbReference type="NCBI Taxonomy" id="1391654"/>
    <lineage>
        <taxon>Bacteria</taxon>
        <taxon>Pseudomonadati</taxon>
        <taxon>Myxococcota</taxon>
        <taxon>Polyangia</taxon>
        <taxon>Polyangiales</taxon>
        <taxon>Labilitrichaceae</taxon>
        <taxon>Labilithrix</taxon>
    </lineage>
</organism>
<dbReference type="Pfam" id="PF01704">
    <property type="entry name" value="UDPGP"/>
    <property type="match status" value="1"/>
</dbReference>
<keyword evidence="5" id="KW-1185">Reference proteome</keyword>
<evidence type="ECO:0000256" key="1">
    <source>
        <dbReference type="ARBA" id="ARBA00010401"/>
    </source>
</evidence>
<dbReference type="SUPFAM" id="SSF53448">
    <property type="entry name" value="Nucleotide-diphospho-sugar transferases"/>
    <property type="match status" value="1"/>
</dbReference>
<accession>A0A0K1PRL7</accession>
<evidence type="ECO:0000256" key="2">
    <source>
        <dbReference type="ARBA" id="ARBA00022679"/>
    </source>
</evidence>
<evidence type="ECO:0000256" key="3">
    <source>
        <dbReference type="ARBA" id="ARBA00022695"/>
    </source>
</evidence>
<evidence type="ECO:0000313" key="4">
    <source>
        <dbReference type="EMBL" id="AKU96173.1"/>
    </source>
</evidence>
<dbReference type="AlphaFoldDB" id="A0A0K1PRL7"/>
<dbReference type="InterPro" id="IPR016267">
    <property type="entry name" value="UDPGP_trans"/>
</dbReference>
<dbReference type="STRING" id="1391654.AKJ09_02837"/>
<dbReference type="GO" id="GO:0003983">
    <property type="term" value="F:UTP:glucose-1-phosphate uridylyltransferase activity"/>
    <property type="evidence" value="ECO:0007669"/>
    <property type="project" value="InterPro"/>
</dbReference>
<dbReference type="PANTHER" id="PTHR43511">
    <property type="match status" value="1"/>
</dbReference>